<dbReference type="EMBL" id="SNXZ01000001">
    <property type="protein sequence ID" value="TDQ05405.1"/>
    <property type="molecule type" value="Genomic_DNA"/>
</dbReference>
<name>A0A4V3D0G1_LABRH</name>
<dbReference type="AlphaFoldDB" id="A0A4V3D0G1"/>
<comment type="caution">
    <text evidence="2">The sequence shown here is derived from an EMBL/GenBank/DDBJ whole genome shotgun (WGS) entry which is preliminary data.</text>
</comment>
<proteinExistence type="predicted"/>
<feature type="compositionally biased region" description="Gly residues" evidence="1">
    <location>
        <begin position="414"/>
        <end position="460"/>
    </location>
</feature>
<sequence length="541" mass="54513">MGNVRWRGYDHPTMYDMINSGPGAEASTPVTTYWESLSKELDTINNDLNTGLSKLKVSWEGGAADSAQGGLNPLQQWTQDAQTGADIMKISSVDQAQYVSTARSSMPEPVQVTTPAPSTWDKVKAGGAAALGINGPAEQVAQQSADHEAQEAAQTAAAQKAVQTMETYQSSSEWNSSTLGTFVPSPDVVVSVNPESGHAVTHVQSREQSTPTGTGSTSGTTHASGFVQPTGTSGLPTNPGTNQPHTPIQTTPTPTTPVSTTPTPPVQTTSPNWATPPTGNPTSPTNPVPNGPTGGVGQPLPTETNPGNGNTNVPGGPGGRGPITGPVNGEPAEGPVRNGGNPQGGRGILPTEEGPNRGGVPRGGVPSGGLNEQVSNRNPRLRPGSGPNAFEEGRGGGRANIGARSASAYNYGEGVNGGRGGVAGEPGSANGRGGTGGAGRGGVGGAGGRGGSGAGDGSRGGNRFIRNANAAEAEERLGGRGGNAGANGSKGSGGRMGRGKRGEDEEDYEYQHADYLVDTEDVFLDDRLVAPPVIGDRSGTA</sequence>
<feature type="compositionally biased region" description="Gly residues" evidence="1">
    <location>
        <begin position="479"/>
        <end position="496"/>
    </location>
</feature>
<feature type="region of interest" description="Disordered" evidence="1">
    <location>
        <begin position="196"/>
        <end position="507"/>
    </location>
</feature>
<evidence type="ECO:0000313" key="2">
    <source>
        <dbReference type="EMBL" id="TDQ05405.1"/>
    </source>
</evidence>
<feature type="compositionally biased region" description="Low complexity" evidence="1">
    <location>
        <begin position="246"/>
        <end position="283"/>
    </location>
</feature>
<keyword evidence="3" id="KW-1185">Reference proteome</keyword>
<evidence type="ECO:0000256" key="1">
    <source>
        <dbReference type="SAM" id="MobiDB-lite"/>
    </source>
</evidence>
<dbReference type="SUPFAM" id="SSF140459">
    <property type="entry name" value="PE/PPE dimer-like"/>
    <property type="match status" value="1"/>
</dbReference>
<feature type="compositionally biased region" description="Low complexity" evidence="1">
    <location>
        <begin position="209"/>
        <end position="225"/>
    </location>
</feature>
<dbReference type="OrthoDB" id="3682216at2"/>
<dbReference type="InterPro" id="IPR038332">
    <property type="entry name" value="PPE_sf"/>
</dbReference>
<feature type="compositionally biased region" description="Low complexity" evidence="1">
    <location>
        <begin position="299"/>
        <end position="314"/>
    </location>
</feature>
<feature type="compositionally biased region" description="Gly residues" evidence="1">
    <location>
        <begin position="356"/>
        <end position="367"/>
    </location>
</feature>
<organism evidence="2 3">
    <name type="scientific">Labedaea rhizosphaerae</name>
    <dbReference type="NCBI Taxonomy" id="598644"/>
    <lineage>
        <taxon>Bacteria</taxon>
        <taxon>Bacillati</taxon>
        <taxon>Actinomycetota</taxon>
        <taxon>Actinomycetes</taxon>
        <taxon>Pseudonocardiales</taxon>
        <taxon>Pseudonocardiaceae</taxon>
        <taxon>Labedaea</taxon>
    </lineage>
</organism>
<evidence type="ECO:0000313" key="3">
    <source>
        <dbReference type="Proteomes" id="UP000295444"/>
    </source>
</evidence>
<feature type="compositionally biased region" description="Low complexity" evidence="1">
    <location>
        <begin position="400"/>
        <end position="413"/>
    </location>
</feature>
<dbReference type="Proteomes" id="UP000295444">
    <property type="component" value="Unassembled WGS sequence"/>
</dbReference>
<feature type="compositionally biased region" description="Polar residues" evidence="1">
    <location>
        <begin position="227"/>
        <end position="245"/>
    </location>
</feature>
<accession>A0A4V3D0G1</accession>
<gene>
    <name evidence="2" type="ORF">EV186_1011375</name>
</gene>
<dbReference type="RefSeq" id="WP_133848164.1">
    <property type="nucleotide sequence ID" value="NZ_SNXZ01000001.1"/>
</dbReference>
<dbReference type="Gene3D" id="1.20.1260.20">
    <property type="entry name" value="PPE superfamily"/>
    <property type="match status" value="1"/>
</dbReference>
<reference evidence="2 3" key="1">
    <citation type="submission" date="2019-03" db="EMBL/GenBank/DDBJ databases">
        <title>Genomic Encyclopedia of Type Strains, Phase IV (KMG-IV): sequencing the most valuable type-strain genomes for metagenomic binning, comparative biology and taxonomic classification.</title>
        <authorList>
            <person name="Goeker M."/>
        </authorList>
    </citation>
    <scope>NUCLEOTIDE SEQUENCE [LARGE SCALE GENOMIC DNA]</scope>
    <source>
        <strain evidence="2 3">DSM 45361</strain>
    </source>
</reference>
<protein>
    <submittedName>
        <fullName evidence="2">PPE family protein</fullName>
    </submittedName>
</protein>